<evidence type="ECO:0000259" key="7">
    <source>
        <dbReference type="Pfam" id="PF08281"/>
    </source>
</evidence>
<comment type="caution">
    <text evidence="8">The sequence shown here is derived from an EMBL/GenBank/DDBJ whole genome shotgun (WGS) entry which is preliminary data.</text>
</comment>
<dbReference type="CDD" id="cd06171">
    <property type="entry name" value="Sigma70_r4"/>
    <property type="match status" value="1"/>
</dbReference>
<dbReference type="InterPro" id="IPR013324">
    <property type="entry name" value="RNA_pol_sigma_r3/r4-like"/>
</dbReference>
<dbReference type="Pfam" id="PF04542">
    <property type="entry name" value="Sigma70_r2"/>
    <property type="match status" value="1"/>
</dbReference>
<dbReference type="InterPro" id="IPR013249">
    <property type="entry name" value="RNA_pol_sigma70_r4_t2"/>
</dbReference>
<dbReference type="EMBL" id="BAAAZO010000001">
    <property type="protein sequence ID" value="GAA3592930.1"/>
    <property type="molecule type" value="Genomic_DNA"/>
</dbReference>
<dbReference type="InterPro" id="IPR007627">
    <property type="entry name" value="RNA_pol_sigma70_r2"/>
</dbReference>
<evidence type="ECO:0000313" key="8">
    <source>
        <dbReference type="EMBL" id="GAA3592930.1"/>
    </source>
</evidence>
<dbReference type="InterPro" id="IPR039425">
    <property type="entry name" value="RNA_pol_sigma-70-like"/>
</dbReference>
<evidence type="ECO:0000256" key="3">
    <source>
        <dbReference type="ARBA" id="ARBA00023082"/>
    </source>
</evidence>
<dbReference type="SUPFAM" id="SSF88659">
    <property type="entry name" value="Sigma3 and sigma4 domains of RNA polymerase sigma factors"/>
    <property type="match status" value="1"/>
</dbReference>
<keyword evidence="9" id="KW-1185">Reference proteome</keyword>
<dbReference type="InterPro" id="IPR014284">
    <property type="entry name" value="RNA_pol_sigma-70_dom"/>
</dbReference>
<organism evidence="8 9">
    <name type="scientific">Kineosporia mesophila</name>
    <dbReference type="NCBI Taxonomy" id="566012"/>
    <lineage>
        <taxon>Bacteria</taxon>
        <taxon>Bacillati</taxon>
        <taxon>Actinomycetota</taxon>
        <taxon>Actinomycetes</taxon>
        <taxon>Kineosporiales</taxon>
        <taxon>Kineosporiaceae</taxon>
        <taxon>Kineosporia</taxon>
    </lineage>
</organism>
<reference evidence="9" key="1">
    <citation type="journal article" date="2019" name="Int. J. Syst. Evol. Microbiol.">
        <title>The Global Catalogue of Microorganisms (GCM) 10K type strain sequencing project: providing services to taxonomists for standard genome sequencing and annotation.</title>
        <authorList>
            <consortium name="The Broad Institute Genomics Platform"/>
            <consortium name="The Broad Institute Genome Sequencing Center for Infectious Disease"/>
            <person name="Wu L."/>
            <person name="Ma J."/>
        </authorList>
    </citation>
    <scope>NUCLEOTIDE SEQUENCE [LARGE SCALE GENOMIC DNA]</scope>
    <source>
        <strain evidence="9">JCM 16902</strain>
    </source>
</reference>
<dbReference type="PANTHER" id="PTHR43133">
    <property type="entry name" value="RNA POLYMERASE ECF-TYPE SIGMA FACTO"/>
    <property type="match status" value="1"/>
</dbReference>
<protein>
    <submittedName>
        <fullName evidence="8">SigE family RNA polymerase sigma factor</fullName>
    </submittedName>
</protein>
<comment type="similarity">
    <text evidence="1">Belongs to the sigma-70 factor family. ECF subfamily.</text>
</comment>
<feature type="domain" description="RNA polymerase sigma-70 region 2" evidence="6">
    <location>
        <begin position="20"/>
        <end position="86"/>
    </location>
</feature>
<evidence type="ECO:0000256" key="4">
    <source>
        <dbReference type="ARBA" id="ARBA00023125"/>
    </source>
</evidence>
<evidence type="ECO:0000313" key="9">
    <source>
        <dbReference type="Proteomes" id="UP001501074"/>
    </source>
</evidence>
<keyword evidence="4" id="KW-0238">DNA-binding</keyword>
<evidence type="ECO:0000256" key="5">
    <source>
        <dbReference type="ARBA" id="ARBA00023163"/>
    </source>
</evidence>
<dbReference type="Gene3D" id="1.10.1740.10">
    <property type="match status" value="1"/>
</dbReference>
<dbReference type="PANTHER" id="PTHR43133:SF50">
    <property type="entry name" value="ECF RNA POLYMERASE SIGMA FACTOR SIGM"/>
    <property type="match status" value="1"/>
</dbReference>
<gene>
    <name evidence="8" type="ORF">GCM10022223_04610</name>
</gene>
<keyword evidence="3" id="KW-0731">Sigma factor</keyword>
<dbReference type="NCBIfam" id="TIGR02937">
    <property type="entry name" value="sigma70-ECF"/>
    <property type="match status" value="1"/>
</dbReference>
<proteinExistence type="inferred from homology"/>
<dbReference type="InterPro" id="IPR014325">
    <property type="entry name" value="RNA_pol_sigma-E_actinobac"/>
</dbReference>
<dbReference type="InterPro" id="IPR036388">
    <property type="entry name" value="WH-like_DNA-bd_sf"/>
</dbReference>
<dbReference type="Pfam" id="PF08281">
    <property type="entry name" value="Sigma70_r4_2"/>
    <property type="match status" value="1"/>
</dbReference>
<feature type="domain" description="RNA polymerase sigma factor 70 region 4 type 2" evidence="7">
    <location>
        <begin position="115"/>
        <end position="165"/>
    </location>
</feature>
<accession>A0ABP6YX71</accession>
<dbReference type="Proteomes" id="UP001501074">
    <property type="component" value="Unassembled WGS sequence"/>
</dbReference>
<dbReference type="NCBIfam" id="TIGR02983">
    <property type="entry name" value="SigE-fam_strep"/>
    <property type="match status" value="1"/>
</dbReference>
<keyword evidence="5" id="KW-0804">Transcription</keyword>
<keyword evidence="2" id="KW-0805">Transcription regulation</keyword>
<evidence type="ECO:0000256" key="1">
    <source>
        <dbReference type="ARBA" id="ARBA00010641"/>
    </source>
</evidence>
<name>A0ABP6YX71_9ACTN</name>
<dbReference type="Gene3D" id="1.10.10.10">
    <property type="entry name" value="Winged helix-like DNA-binding domain superfamily/Winged helix DNA-binding domain"/>
    <property type="match status" value="1"/>
</dbReference>
<evidence type="ECO:0000259" key="6">
    <source>
        <dbReference type="Pfam" id="PF04542"/>
    </source>
</evidence>
<evidence type="ECO:0000256" key="2">
    <source>
        <dbReference type="ARBA" id="ARBA00023015"/>
    </source>
</evidence>
<dbReference type="SUPFAM" id="SSF88946">
    <property type="entry name" value="Sigma2 domain of RNA polymerase sigma factors"/>
    <property type="match status" value="1"/>
</dbReference>
<dbReference type="InterPro" id="IPR013325">
    <property type="entry name" value="RNA_pol_sigma_r2"/>
</dbReference>
<sequence>MPAASPALSSLDAETAVEVLFDRHQLRMLRVATVLVGDPAAAEDVVQDAFLAVHAGWDRIRDKDEAVGYLHRSVVNGARSRLRRRSVVFRLAGLRQHDQISAEDAALQAQLPRPLMEAIMGLPRREREVVLLRYYLDLSERETADALGLRPGSVKGYASRGLAKLRAVLEPAAGPEEQR</sequence>